<reference evidence="2 3" key="1">
    <citation type="submission" date="2021-01" db="EMBL/GenBank/DDBJ databases">
        <title>Genome Sequence and Methylation Pattern of Haloterrigena salifodinae BOL5-1, An Extremely Halophilic Archaeon from a Bolivian Salt Mine.</title>
        <authorList>
            <person name="DasSarma P."/>
            <person name="Anton B.P."/>
            <person name="DasSarma S.L."/>
            <person name="von Ehrenheim H.A.L."/>
            <person name="Martinez F.L."/>
            <person name="Guzman D."/>
            <person name="Roberts R.J."/>
            <person name="DasSarma S."/>
        </authorList>
    </citation>
    <scope>NUCLEOTIDE SEQUENCE [LARGE SCALE GENOMIC DNA]</scope>
    <source>
        <strain evidence="2 3">BOL5-1</strain>
    </source>
</reference>
<dbReference type="AlphaFoldDB" id="A0A8T8DXS9"/>
<evidence type="ECO:0000313" key="3">
    <source>
        <dbReference type="Proteomes" id="UP000637819"/>
    </source>
</evidence>
<name>A0A8T8DXS9_9EURY</name>
<dbReference type="RefSeq" id="WP_126661935.1">
    <property type="nucleotide sequence ID" value="NZ_CP069188.1"/>
</dbReference>
<keyword evidence="1" id="KW-1133">Transmembrane helix</keyword>
<protein>
    <submittedName>
        <fullName evidence="2">Uncharacterized protein</fullName>
    </submittedName>
</protein>
<keyword evidence="3" id="KW-1185">Reference proteome</keyword>
<accession>A0A8T8DXS9</accession>
<dbReference type="EMBL" id="CP069188">
    <property type="protein sequence ID" value="QRV13956.1"/>
    <property type="molecule type" value="Genomic_DNA"/>
</dbReference>
<dbReference type="GeneID" id="62876158"/>
<dbReference type="OrthoDB" id="380074at2157"/>
<evidence type="ECO:0000256" key="1">
    <source>
        <dbReference type="SAM" id="Phobius"/>
    </source>
</evidence>
<dbReference type="KEGG" id="hsal:JMJ58_13500"/>
<organism evidence="2 3">
    <name type="scientific">Haloterrigena salifodinae</name>
    <dbReference type="NCBI Taxonomy" id="2675099"/>
    <lineage>
        <taxon>Archaea</taxon>
        <taxon>Methanobacteriati</taxon>
        <taxon>Methanobacteriota</taxon>
        <taxon>Stenosarchaea group</taxon>
        <taxon>Halobacteria</taxon>
        <taxon>Halobacteriales</taxon>
        <taxon>Natrialbaceae</taxon>
        <taxon>Haloterrigena</taxon>
    </lineage>
</organism>
<feature type="transmembrane region" description="Helical" evidence="1">
    <location>
        <begin position="33"/>
        <end position="55"/>
    </location>
</feature>
<evidence type="ECO:0000313" key="2">
    <source>
        <dbReference type="EMBL" id="QRV13956.1"/>
    </source>
</evidence>
<dbReference type="Proteomes" id="UP000637819">
    <property type="component" value="Chromosome"/>
</dbReference>
<feature type="transmembrane region" description="Helical" evidence="1">
    <location>
        <begin position="7"/>
        <end position="27"/>
    </location>
</feature>
<sequence>MNRGQLYHVSMGIVGLSVGFAEFIHILTQGVHLGASLMAVGALVLLVHAGYSLVVAESAELKSGQNVVIAVGSAILCSSGAVLQFVVY</sequence>
<proteinExistence type="predicted"/>
<keyword evidence="1" id="KW-0812">Transmembrane</keyword>
<gene>
    <name evidence="2" type="ORF">JMJ58_13500</name>
</gene>
<keyword evidence="1" id="KW-0472">Membrane</keyword>
<feature type="transmembrane region" description="Helical" evidence="1">
    <location>
        <begin position="67"/>
        <end position="87"/>
    </location>
</feature>